<accession>A0AAD6HWJ2</accession>
<dbReference type="Pfam" id="PF00023">
    <property type="entry name" value="Ank"/>
    <property type="match status" value="1"/>
</dbReference>
<dbReference type="Proteomes" id="UP001215712">
    <property type="component" value="Unassembled WGS sequence"/>
</dbReference>
<organism evidence="2 3">
    <name type="scientific">Penicillium malachiteum</name>
    <dbReference type="NCBI Taxonomy" id="1324776"/>
    <lineage>
        <taxon>Eukaryota</taxon>
        <taxon>Fungi</taxon>
        <taxon>Dikarya</taxon>
        <taxon>Ascomycota</taxon>
        <taxon>Pezizomycotina</taxon>
        <taxon>Eurotiomycetes</taxon>
        <taxon>Eurotiomycetidae</taxon>
        <taxon>Eurotiales</taxon>
        <taxon>Aspergillaceae</taxon>
        <taxon>Penicillium</taxon>
    </lineage>
</organism>
<proteinExistence type="predicted"/>
<reference evidence="2" key="1">
    <citation type="journal article" date="2023" name="IMA Fungus">
        <title>Comparative genomic study of the Penicillium genus elucidates a diverse pangenome and 15 lateral gene transfer events.</title>
        <authorList>
            <person name="Petersen C."/>
            <person name="Sorensen T."/>
            <person name="Nielsen M.R."/>
            <person name="Sondergaard T.E."/>
            <person name="Sorensen J.L."/>
            <person name="Fitzpatrick D.A."/>
            <person name="Frisvad J.C."/>
            <person name="Nielsen K.L."/>
        </authorList>
    </citation>
    <scope>NUCLEOTIDE SEQUENCE</scope>
    <source>
        <strain evidence="2">IBT 17514</strain>
    </source>
</reference>
<dbReference type="PROSITE" id="PS50088">
    <property type="entry name" value="ANK_REPEAT"/>
    <property type="match status" value="1"/>
</dbReference>
<keyword evidence="3" id="KW-1185">Reference proteome</keyword>
<comment type="caution">
    <text evidence="2">The sequence shown here is derived from an EMBL/GenBank/DDBJ whole genome shotgun (WGS) entry which is preliminary data.</text>
</comment>
<dbReference type="PROSITE" id="PS50297">
    <property type="entry name" value="ANK_REP_REGION"/>
    <property type="match status" value="1"/>
</dbReference>
<gene>
    <name evidence="2" type="ORF">N7493_000558</name>
</gene>
<evidence type="ECO:0008006" key="4">
    <source>
        <dbReference type="Google" id="ProtNLM"/>
    </source>
</evidence>
<feature type="repeat" description="ANK" evidence="1">
    <location>
        <begin position="244"/>
        <end position="279"/>
    </location>
</feature>
<dbReference type="Gene3D" id="1.25.40.20">
    <property type="entry name" value="Ankyrin repeat-containing domain"/>
    <property type="match status" value="1"/>
</dbReference>
<dbReference type="EMBL" id="JAQJAN010000001">
    <property type="protein sequence ID" value="KAJ5740686.1"/>
    <property type="molecule type" value="Genomic_DNA"/>
</dbReference>
<protein>
    <recommendedName>
        <fullName evidence="4">Ankyrin</fullName>
    </recommendedName>
</protein>
<keyword evidence="1" id="KW-0040">ANK repeat</keyword>
<dbReference type="InterPro" id="IPR002110">
    <property type="entry name" value="Ankyrin_rpt"/>
</dbReference>
<evidence type="ECO:0000313" key="3">
    <source>
        <dbReference type="Proteomes" id="UP001215712"/>
    </source>
</evidence>
<dbReference type="SUPFAM" id="SSF48403">
    <property type="entry name" value="Ankyrin repeat"/>
    <property type="match status" value="1"/>
</dbReference>
<reference evidence="2" key="2">
    <citation type="submission" date="2023-01" db="EMBL/GenBank/DDBJ databases">
        <authorList>
            <person name="Petersen C."/>
        </authorList>
    </citation>
    <scope>NUCLEOTIDE SEQUENCE</scope>
    <source>
        <strain evidence="2">IBT 17514</strain>
    </source>
</reference>
<name>A0AAD6HWJ2_9EURO</name>
<evidence type="ECO:0000256" key="1">
    <source>
        <dbReference type="PROSITE-ProRule" id="PRU00023"/>
    </source>
</evidence>
<dbReference type="AlphaFoldDB" id="A0AAD6HWJ2"/>
<sequence length="350" mass="39433">MSTWTLPDPDQTELVPLLSDLITLGLTTEVQALAKRFHSLDTNAQRSLLEQAAYAGPLPMVKTLYFACDEDACNTKALYGGHVIHLLAHSALLGENLEVLEWLTPKFTKVCTNPEVMPKNYFQMEFFCQGADSDSQETFEAWKKVVLQSWYADQDRFSLYENHLLPTVMSRAVINTVKDPMKLERLAALWDEIIPSAKLTKYTLGSTLNIVAASTCSTALAQVLLKAGADVDFRYNKGSGTDSTKKTPLHLASRKVSREAAELMKLLLLWGADPNVKARTFWSCARTKPSKDKNNRPRRTIDMERGTQKIERYLGMSWERLVEWAQEQRHVAASTRSGAYEPLTTPVIRM</sequence>
<dbReference type="InterPro" id="IPR036770">
    <property type="entry name" value="Ankyrin_rpt-contain_sf"/>
</dbReference>
<evidence type="ECO:0000313" key="2">
    <source>
        <dbReference type="EMBL" id="KAJ5740686.1"/>
    </source>
</evidence>